<proteinExistence type="predicted"/>
<evidence type="ECO:0000313" key="1">
    <source>
        <dbReference type="EMBL" id="KAK1259417.1"/>
    </source>
</evidence>
<reference evidence="1" key="1">
    <citation type="journal article" date="2023" name="Nat. Commun.">
        <title>Diploid and tetraploid genomes of Acorus and the evolution of monocots.</title>
        <authorList>
            <person name="Ma L."/>
            <person name="Liu K.W."/>
            <person name="Li Z."/>
            <person name="Hsiao Y.Y."/>
            <person name="Qi Y."/>
            <person name="Fu T."/>
            <person name="Tang G.D."/>
            <person name="Zhang D."/>
            <person name="Sun W.H."/>
            <person name="Liu D.K."/>
            <person name="Li Y."/>
            <person name="Chen G.Z."/>
            <person name="Liu X.D."/>
            <person name="Liao X.Y."/>
            <person name="Jiang Y.T."/>
            <person name="Yu X."/>
            <person name="Hao Y."/>
            <person name="Huang J."/>
            <person name="Zhao X.W."/>
            <person name="Ke S."/>
            <person name="Chen Y.Y."/>
            <person name="Wu W.L."/>
            <person name="Hsu J.L."/>
            <person name="Lin Y.F."/>
            <person name="Huang M.D."/>
            <person name="Li C.Y."/>
            <person name="Huang L."/>
            <person name="Wang Z.W."/>
            <person name="Zhao X."/>
            <person name="Zhong W.Y."/>
            <person name="Peng D.H."/>
            <person name="Ahmad S."/>
            <person name="Lan S."/>
            <person name="Zhang J.S."/>
            <person name="Tsai W.C."/>
            <person name="Van de Peer Y."/>
            <person name="Liu Z.J."/>
        </authorList>
    </citation>
    <scope>NUCLEOTIDE SEQUENCE</scope>
    <source>
        <strain evidence="1">SCP</strain>
    </source>
</reference>
<reference evidence="1" key="2">
    <citation type="submission" date="2023-06" db="EMBL/GenBank/DDBJ databases">
        <authorList>
            <person name="Ma L."/>
            <person name="Liu K.-W."/>
            <person name="Li Z."/>
            <person name="Hsiao Y.-Y."/>
            <person name="Qi Y."/>
            <person name="Fu T."/>
            <person name="Tang G."/>
            <person name="Zhang D."/>
            <person name="Sun W.-H."/>
            <person name="Liu D.-K."/>
            <person name="Li Y."/>
            <person name="Chen G.-Z."/>
            <person name="Liu X.-D."/>
            <person name="Liao X.-Y."/>
            <person name="Jiang Y.-T."/>
            <person name="Yu X."/>
            <person name="Hao Y."/>
            <person name="Huang J."/>
            <person name="Zhao X.-W."/>
            <person name="Ke S."/>
            <person name="Chen Y.-Y."/>
            <person name="Wu W.-L."/>
            <person name="Hsu J.-L."/>
            <person name="Lin Y.-F."/>
            <person name="Huang M.-D."/>
            <person name="Li C.-Y."/>
            <person name="Huang L."/>
            <person name="Wang Z.-W."/>
            <person name="Zhao X."/>
            <person name="Zhong W.-Y."/>
            <person name="Peng D.-H."/>
            <person name="Ahmad S."/>
            <person name="Lan S."/>
            <person name="Zhang J.-S."/>
            <person name="Tsai W.-C."/>
            <person name="Van De Peer Y."/>
            <person name="Liu Z.-J."/>
        </authorList>
    </citation>
    <scope>NUCLEOTIDE SEQUENCE</scope>
    <source>
        <strain evidence="1">SCP</strain>
        <tissue evidence="1">Leaves</tissue>
    </source>
</reference>
<protein>
    <submittedName>
        <fullName evidence="1">Uncharacterized protein</fullName>
    </submittedName>
</protein>
<name>A0AAV9A5F6_ACOGR</name>
<organism evidence="1 2">
    <name type="scientific">Acorus gramineus</name>
    <name type="common">Dwarf sweet flag</name>
    <dbReference type="NCBI Taxonomy" id="55184"/>
    <lineage>
        <taxon>Eukaryota</taxon>
        <taxon>Viridiplantae</taxon>
        <taxon>Streptophyta</taxon>
        <taxon>Embryophyta</taxon>
        <taxon>Tracheophyta</taxon>
        <taxon>Spermatophyta</taxon>
        <taxon>Magnoliopsida</taxon>
        <taxon>Liliopsida</taxon>
        <taxon>Acoraceae</taxon>
        <taxon>Acorus</taxon>
    </lineage>
</organism>
<evidence type="ECO:0000313" key="2">
    <source>
        <dbReference type="Proteomes" id="UP001179952"/>
    </source>
</evidence>
<dbReference type="EMBL" id="JAUJYN010000012">
    <property type="protein sequence ID" value="KAK1259417.1"/>
    <property type="molecule type" value="Genomic_DNA"/>
</dbReference>
<accession>A0AAV9A5F6</accession>
<keyword evidence="2" id="KW-1185">Reference proteome</keyword>
<comment type="caution">
    <text evidence="1">The sequence shown here is derived from an EMBL/GenBank/DDBJ whole genome shotgun (WGS) entry which is preliminary data.</text>
</comment>
<dbReference type="Proteomes" id="UP001179952">
    <property type="component" value="Unassembled WGS sequence"/>
</dbReference>
<dbReference type="AlphaFoldDB" id="A0AAV9A5F6"/>
<gene>
    <name evidence="1" type="ORF">QJS04_geneDACA010340</name>
</gene>
<sequence length="70" mass="7742">MADEKLGTSLKRVVGTHDYGTTLQCLRVSVFFLVSGGEGSLGISVDSDAETDRFFAFTGRYRLQRRDAHV</sequence>